<gene>
    <name evidence="1" type="ORF">ACFYY5_29715</name>
</gene>
<reference evidence="1 2" key="1">
    <citation type="submission" date="2024-10" db="EMBL/GenBank/DDBJ databases">
        <title>The Natural Products Discovery Center: Release of the First 8490 Sequenced Strains for Exploring Actinobacteria Biosynthetic Diversity.</title>
        <authorList>
            <person name="Kalkreuter E."/>
            <person name="Kautsar S.A."/>
            <person name="Yang D."/>
            <person name="Bader C.D."/>
            <person name="Teijaro C.N."/>
            <person name="Fluegel L."/>
            <person name="Davis C.M."/>
            <person name="Simpson J.R."/>
            <person name="Lauterbach L."/>
            <person name="Steele A.D."/>
            <person name="Gui C."/>
            <person name="Meng S."/>
            <person name="Li G."/>
            <person name="Viehrig K."/>
            <person name="Ye F."/>
            <person name="Su P."/>
            <person name="Kiefer A.F."/>
            <person name="Nichols A."/>
            <person name="Cepeda A.J."/>
            <person name="Yan W."/>
            <person name="Fan B."/>
            <person name="Jiang Y."/>
            <person name="Adhikari A."/>
            <person name="Zheng C.-J."/>
            <person name="Schuster L."/>
            <person name="Cowan T.M."/>
            <person name="Smanski M.J."/>
            <person name="Chevrette M.G."/>
            <person name="De Carvalho L.P.S."/>
            <person name="Shen B."/>
        </authorList>
    </citation>
    <scope>NUCLEOTIDE SEQUENCE [LARGE SCALE GENOMIC DNA]</scope>
    <source>
        <strain evidence="1 2">NPDC001867</strain>
    </source>
</reference>
<evidence type="ECO:0000313" key="2">
    <source>
        <dbReference type="Proteomes" id="UP001602089"/>
    </source>
</evidence>
<comment type="caution">
    <text evidence="1">The sequence shown here is derived from an EMBL/GenBank/DDBJ whole genome shotgun (WGS) entry which is preliminary data.</text>
</comment>
<keyword evidence="2" id="KW-1185">Reference proteome</keyword>
<dbReference type="RefSeq" id="WP_387132234.1">
    <property type="nucleotide sequence ID" value="NZ_JBIATK010000012.1"/>
</dbReference>
<sequence>MDAAQVLRDAIEAMAERLNCAETANRTEVAMRRDALRVTTTEDGRKTAQWKLINRHPIIRSILVRDDASTAVEWPDELRPAVQPGTVLFGVAGPMDLADAREAYPQHVDLWDAVQSAYWAAVLAATDTPAAAGAQPR</sequence>
<evidence type="ECO:0000313" key="1">
    <source>
        <dbReference type="EMBL" id="MFF4027034.1"/>
    </source>
</evidence>
<name>A0ABW6TLN1_9NOCA</name>
<organism evidence="1 2">
    <name type="scientific">Nocardia elegans</name>
    <dbReference type="NCBI Taxonomy" id="300029"/>
    <lineage>
        <taxon>Bacteria</taxon>
        <taxon>Bacillati</taxon>
        <taxon>Actinomycetota</taxon>
        <taxon>Actinomycetes</taxon>
        <taxon>Mycobacteriales</taxon>
        <taxon>Nocardiaceae</taxon>
        <taxon>Nocardia</taxon>
    </lineage>
</organism>
<accession>A0ABW6TLN1</accession>
<dbReference type="Proteomes" id="UP001602089">
    <property type="component" value="Unassembled WGS sequence"/>
</dbReference>
<protein>
    <submittedName>
        <fullName evidence="1">Uncharacterized protein</fullName>
    </submittedName>
</protein>
<proteinExistence type="predicted"/>
<dbReference type="EMBL" id="JBIATK010000012">
    <property type="protein sequence ID" value="MFF4027034.1"/>
    <property type="molecule type" value="Genomic_DNA"/>
</dbReference>